<keyword evidence="3" id="KW-1185">Reference proteome</keyword>
<gene>
    <name evidence="2" type="ORF">ASIM_LOCUS11218</name>
</gene>
<evidence type="ECO:0000313" key="2">
    <source>
        <dbReference type="EMBL" id="VDK44603.1"/>
    </source>
</evidence>
<dbReference type="Proteomes" id="UP000267096">
    <property type="component" value="Unassembled WGS sequence"/>
</dbReference>
<sequence length="141" mass="15636">MTSNSTSISSSARRENFCNLQPTEIPRPRISGLEFIPTRGRLGFYKCVKNSLPATPRRPVLSEDVFTIPAPDYDDPPNVPQSPSKDNCSSAKSHPHLSSTPSHQGCNERNKTKGNAAINVGQQHNHQHKKDSKFKEKSTKL</sequence>
<name>A0A0M3JUA7_ANISI</name>
<evidence type="ECO:0000313" key="4">
    <source>
        <dbReference type="WBParaSite" id="ASIM_0001175201-mRNA-1"/>
    </source>
</evidence>
<feature type="compositionally biased region" description="Polar residues" evidence="1">
    <location>
        <begin position="81"/>
        <end position="105"/>
    </location>
</feature>
<evidence type="ECO:0000256" key="1">
    <source>
        <dbReference type="SAM" id="MobiDB-lite"/>
    </source>
</evidence>
<evidence type="ECO:0000313" key="3">
    <source>
        <dbReference type="Proteomes" id="UP000267096"/>
    </source>
</evidence>
<dbReference type="AlphaFoldDB" id="A0A0M3JUA7"/>
<reference evidence="2 3" key="2">
    <citation type="submission" date="2018-11" db="EMBL/GenBank/DDBJ databases">
        <authorList>
            <consortium name="Pathogen Informatics"/>
        </authorList>
    </citation>
    <scope>NUCLEOTIDE SEQUENCE [LARGE SCALE GENOMIC DNA]</scope>
</reference>
<dbReference type="EMBL" id="UYRR01031050">
    <property type="protein sequence ID" value="VDK44603.1"/>
    <property type="molecule type" value="Genomic_DNA"/>
</dbReference>
<feature type="region of interest" description="Disordered" evidence="1">
    <location>
        <begin position="1"/>
        <end position="24"/>
    </location>
</feature>
<reference evidence="4" key="1">
    <citation type="submission" date="2017-02" db="UniProtKB">
        <authorList>
            <consortium name="WormBaseParasite"/>
        </authorList>
    </citation>
    <scope>IDENTIFICATION</scope>
</reference>
<feature type="region of interest" description="Disordered" evidence="1">
    <location>
        <begin position="52"/>
        <end position="141"/>
    </location>
</feature>
<organism evidence="4">
    <name type="scientific">Anisakis simplex</name>
    <name type="common">Herring worm</name>
    <dbReference type="NCBI Taxonomy" id="6269"/>
    <lineage>
        <taxon>Eukaryota</taxon>
        <taxon>Metazoa</taxon>
        <taxon>Ecdysozoa</taxon>
        <taxon>Nematoda</taxon>
        <taxon>Chromadorea</taxon>
        <taxon>Rhabditida</taxon>
        <taxon>Spirurina</taxon>
        <taxon>Ascaridomorpha</taxon>
        <taxon>Ascaridoidea</taxon>
        <taxon>Anisakidae</taxon>
        <taxon>Anisakis</taxon>
        <taxon>Anisakis simplex complex</taxon>
    </lineage>
</organism>
<feature type="compositionally biased region" description="Low complexity" evidence="1">
    <location>
        <begin position="1"/>
        <end position="11"/>
    </location>
</feature>
<dbReference type="OrthoDB" id="5831187at2759"/>
<protein>
    <submittedName>
        <fullName evidence="2 4">Uncharacterized protein</fullName>
    </submittedName>
</protein>
<proteinExistence type="predicted"/>
<dbReference type="WBParaSite" id="ASIM_0001175201-mRNA-1">
    <property type="protein sequence ID" value="ASIM_0001175201-mRNA-1"/>
    <property type="gene ID" value="ASIM_0001175201"/>
</dbReference>
<accession>A0A0M3JUA7</accession>